<comment type="caution">
    <text evidence="3">The sequence shown here is derived from an EMBL/GenBank/DDBJ whole genome shotgun (WGS) entry which is preliminary data.</text>
</comment>
<dbReference type="CDD" id="cd00167">
    <property type="entry name" value="SANT"/>
    <property type="match status" value="1"/>
</dbReference>
<proteinExistence type="predicted"/>
<keyword evidence="4" id="KW-1185">Reference proteome</keyword>
<evidence type="ECO:0000313" key="3">
    <source>
        <dbReference type="EMBL" id="KAH0556947.1"/>
    </source>
</evidence>
<feature type="region of interest" description="Disordered" evidence="1">
    <location>
        <begin position="1"/>
        <end position="37"/>
    </location>
</feature>
<dbReference type="EMBL" id="JAGHQM010000963">
    <property type="protein sequence ID" value="KAH0556947.1"/>
    <property type="molecule type" value="Genomic_DNA"/>
</dbReference>
<feature type="region of interest" description="Disordered" evidence="1">
    <location>
        <begin position="404"/>
        <end position="459"/>
    </location>
</feature>
<reference evidence="3" key="1">
    <citation type="submission" date="2021-03" db="EMBL/GenBank/DDBJ databases">
        <title>Comparative genomics and phylogenomic investigation of the class Geoglossomycetes provide insights into ecological specialization and systematics.</title>
        <authorList>
            <person name="Melie T."/>
            <person name="Pirro S."/>
            <person name="Miller A.N."/>
            <person name="Quandt A."/>
        </authorList>
    </citation>
    <scope>NUCLEOTIDE SEQUENCE</scope>
    <source>
        <strain evidence="3">CAQ_001_2017</strain>
    </source>
</reference>
<feature type="compositionally biased region" description="Polar residues" evidence="1">
    <location>
        <begin position="1"/>
        <end position="28"/>
    </location>
</feature>
<sequence>MYSQYGHSIESHGQLQRARNSSGESTDSAAAFEGEPQEMLRRHAKPLYSDEYRQLLNDTIADAAAQIVYRDSGPLPSNYIGASLWTADEKERFFNALARHGKDNIRAISASINTKTEVEVRAYLLLLRQGALEKHRIEPRQQMLGYADLPAALELSQECCDALGQAAEALDSHQQNFEANSEKEKWQGLWLLTQDVGTWAEERMSESDQRLEEVAEVLPEVELLRLRTWLELSERIFMNPAAPREDENWRSFTSEIGETPSIRYTAFVDFHTLAVSITRRLVQATLFFAMSRLRSTDSKVFGRQPLVKPRDVHAATKVLGMKSNSRESWRGAARRCGLHVYRNILQSVVKNGTIEPLSYEEVEAALCNGRKPEQTKVGSKPDSKSVSGVGDTIVDLALEFSSLPEADSSESSVGDEGEAEGEGSIHGPMGSLEASGIATSSPSESDATTIYSSTRKKRKATLEIERAEDLYADALDQRASLEEERRLWTALNRQPQFELDPKGIELPMQPKRLRKRREELADWRDNVNYTPEWETMKPIVQREEEIREPGGEDGDVSDVESEGDDSSSGDS</sequence>
<feature type="compositionally biased region" description="Polar residues" evidence="1">
    <location>
        <begin position="437"/>
        <end position="453"/>
    </location>
</feature>
<organism evidence="3 4">
    <name type="scientific">Trichoglossum hirsutum</name>
    <dbReference type="NCBI Taxonomy" id="265104"/>
    <lineage>
        <taxon>Eukaryota</taxon>
        <taxon>Fungi</taxon>
        <taxon>Dikarya</taxon>
        <taxon>Ascomycota</taxon>
        <taxon>Pezizomycotina</taxon>
        <taxon>Geoglossomycetes</taxon>
        <taxon>Geoglossales</taxon>
        <taxon>Geoglossaceae</taxon>
        <taxon>Trichoglossum</taxon>
    </lineage>
</organism>
<evidence type="ECO:0000313" key="4">
    <source>
        <dbReference type="Proteomes" id="UP000750711"/>
    </source>
</evidence>
<feature type="compositionally biased region" description="Acidic residues" evidence="1">
    <location>
        <begin position="551"/>
        <end position="571"/>
    </location>
</feature>
<dbReference type="GO" id="GO:0000182">
    <property type="term" value="F:rDNA binding"/>
    <property type="evidence" value="ECO:0007669"/>
    <property type="project" value="TreeGrafter"/>
</dbReference>
<dbReference type="InterPro" id="IPR009057">
    <property type="entry name" value="Homeodomain-like_sf"/>
</dbReference>
<name>A0A9P8RN38_9PEZI</name>
<evidence type="ECO:0000259" key="2">
    <source>
        <dbReference type="SMART" id="SM00717"/>
    </source>
</evidence>
<evidence type="ECO:0000256" key="1">
    <source>
        <dbReference type="SAM" id="MobiDB-lite"/>
    </source>
</evidence>
<dbReference type="Pfam" id="PF00249">
    <property type="entry name" value="Myb_DNA-binding"/>
    <property type="match status" value="1"/>
</dbReference>
<gene>
    <name evidence="3" type="ORF">GP486_005261</name>
</gene>
<dbReference type="SMART" id="SM00717">
    <property type="entry name" value="SANT"/>
    <property type="match status" value="1"/>
</dbReference>
<dbReference type="GO" id="GO:0000500">
    <property type="term" value="C:RNA polymerase I upstream activating factor complex"/>
    <property type="evidence" value="ECO:0007669"/>
    <property type="project" value="InterPro"/>
</dbReference>
<accession>A0A9P8RN38</accession>
<dbReference type="InterPro" id="IPR001005">
    <property type="entry name" value="SANT/Myb"/>
</dbReference>
<dbReference type="GO" id="GO:0006361">
    <property type="term" value="P:transcription initiation at RNA polymerase I promoter"/>
    <property type="evidence" value="ECO:0007669"/>
    <property type="project" value="TreeGrafter"/>
</dbReference>
<dbReference type="AlphaFoldDB" id="A0A9P8RN38"/>
<dbReference type="InterPro" id="IPR039601">
    <property type="entry name" value="Rrn5"/>
</dbReference>
<feature type="domain" description="Myb-like" evidence="2">
    <location>
        <begin position="81"/>
        <end position="130"/>
    </location>
</feature>
<dbReference type="PANTHER" id="PTHR28079">
    <property type="entry name" value="RNA POLYMERASE I-SPECIFIC TRANSCRIPTION INITIATION FACTOR RRN5"/>
    <property type="match status" value="1"/>
</dbReference>
<dbReference type="GO" id="GO:0001181">
    <property type="term" value="F:RNA polymerase I general transcription initiation factor activity"/>
    <property type="evidence" value="ECO:0007669"/>
    <property type="project" value="TreeGrafter"/>
</dbReference>
<feature type="compositionally biased region" description="Basic and acidic residues" evidence="1">
    <location>
        <begin position="540"/>
        <end position="550"/>
    </location>
</feature>
<dbReference type="Proteomes" id="UP000750711">
    <property type="component" value="Unassembled WGS sequence"/>
</dbReference>
<feature type="region of interest" description="Disordered" evidence="1">
    <location>
        <begin position="535"/>
        <end position="571"/>
    </location>
</feature>
<dbReference type="Gene3D" id="1.10.10.60">
    <property type="entry name" value="Homeodomain-like"/>
    <property type="match status" value="1"/>
</dbReference>
<dbReference type="GO" id="GO:0042790">
    <property type="term" value="P:nucleolar large rRNA transcription by RNA polymerase I"/>
    <property type="evidence" value="ECO:0007669"/>
    <property type="project" value="InterPro"/>
</dbReference>
<dbReference type="PANTHER" id="PTHR28079:SF1">
    <property type="entry name" value="RNA POLYMERASE I-SPECIFIC TRANSCRIPTION INITIATION FACTOR RRN5"/>
    <property type="match status" value="1"/>
</dbReference>
<protein>
    <recommendedName>
        <fullName evidence="2">Myb-like domain-containing protein</fullName>
    </recommendedName>
</protein>
<dbReference type="SUPFAM" id="SSF46689">
    <property type="entry name" value="Homeodomain-like"/>
    <property type="match status" value="1"/>
</dbReference>